<gene>
    <name evidence="2" type="ORF">AVDCRST_MAG54-254</name>
</gene>
<reference evidence="2" key="1">
    <citation type="submission" date="2020-02" db="EMBL/GenBank/DDBJ databases">
        <authorList>
            <person name="Meier V. D."/>
        </authorList>
    </citation>
    <scope>NUCLEOTIDE SEQUENCE</scope>
    <source>
        <strain evidence="2">AVDCRST_MAG54</strain>
    </source>
</reference>
<evidence type="ECO:0000256" key="1">
    <source>
        <dbReference type="SAM" id="MobiDB-lite"/>
    </source>
</evidence>
<dbReference type="EMBL" id="CADCTH010000036">
    <property type="protein sequence ID" value="CAA9214070.1"/>
    <property type="molecule type" value="Genomic_DNA"/>
</dbReference>
<dbReference type="AlphaFoldDB" id="A0A6J4H4I6"/>
<accession>A0A6J4H4I6</accession>
<proteinExistence type="predicted"/>
<feature type="compositionally biased region" description="Basic residues" evidence="1">
    <location>
        <begin position="14"/>
        <end position="25"/>
    </location>
</feature>
<feature type="non-terminal residue" evidence="2">
    <location>
        <position position="151"/>
    </location>
</feature>
<feature type="non-terminal residue" evidence="2">
    <location>
        <position position="1"/>
    </location>
</feature>
<protein>
    <submittedName>
        <fullName evidence="2">Uncharacterized protein</fullName>
    </submittedName>
</protein>
<feature type="region of interest" description="Disordered" evidence="1">
    <location>
        <begin position="1"/>
        <end position="151"/>
    </location>
</feature>
<sequence length="151" mass="15703">AAPARPWPGGRVPARARSRRARRRAPVGAARGPDPAGGGGHGGRPRRPAPGGADRRGARRRAAAAPRGAGRAAGPARRRARHAARDAAGGARRRRVPLARRDRALLPPQHGHVPARAHRDPHRAAPRRRARPPAARAGPGGPGPVRRSGAV</sequence>
<organism evidence="2">
    <name type="scientific">uncultured Actinomycetospora sp</name>
    <dbReference type="NCBI Taxonomy" id="1135996"/>
    <lineage>
        <taxon>Bacteria</taxon>
        <taxon>Bacillati</taxon>
        <taxon>Actinomycetota</taxon>
        <taxon>Actinomycetes</taxon>
        <taxon>Pseudonocardiales</taxon>
        <taxon>Pseudonocardiaceae</taxon>
        <taxon>Actinomycetospora</taxon>
        <taxon>environmental samples</taxon>
    </lineage>
</organism>
<name>A0A6J4H4I6_9PSEU</name>
<feature type="compositionally biased region" description="Low complexity" evidence="1">
    <location>
        <begin position="63"/>
        <end position="75"/>
    </location>
</feature>
<evidence type="ECO:0000313" key="2">
    <source>
        <dbReference type="EMBL" id="CAA9214070.1"/>
    </source>
</evidence>
<feature type="compositionally biased region" description="Basic residues" evidence="1">
    <location>
        <begin position="113"/>
        <end position="131"/>
    </location>
</feature>